<dbReference type="RefSeq" id="WP_063363536.1">
    <property type="nucleotide sequence ID" value="NZ_AUXZ01000116.1"/>
</dbReference>
<evidence type="ECO:0000259" key="1">
    <source>
        <dbReference type="Pfam" id="PF04287"/>
    </source>
</evidence>
<dbReference type="Gene3D" id="1.20.1440.40">
    <property type="entry name" value="YqcC-like"/>
    <property type="match status" value="1"/>
</dbReference>
<dbReference type="InterPro" id="IPR007384">
    <property type="entry name" value="UCP006257"/>
</dbReference>
<evidence type="ECO:0000313" key="2">
    <source>
        <dbReference type="EMBL" id="KZN46556.1"/>
    </source>
</evidence>
<organism evidence="2 3">
    <name type="scientific">Pseudoalteromonas luteoviolacea H33</name>
    <dbReference type="NCBI Taxonomy" id="1365251"/>
    <lineage>
        <taxon>Bacteria</taxon>
        <taxon>Pseudomonadati</taxon>
        <taxon>Pseudomonadota</taxon>
        <taxon>Gammaproteobacteria</taxon>
        <taxon>Alteromonadales</taxon>
        <taxon>Pseudoalteromonadaceae</taxon>
        <taxon>Pseudoalteromonas</taxon>
    </lineage>
</organism>
<proteinExistence type="predicted"/>
<dbReference type="Proteomes" id="UP000076503">
    <property type="component" value="Unassembled WGS sequence"/>
</dbReference>
<dbReference type="InterPro" id="IPR036814">
    <property type="entry name" value="YqcC-like_sf"/>
</dbReference>
<dbReference type="InterPro" id="IPR023376">
    <property type="entry name" value="YqcC-like_dom"/>
</dbReference>
<protein>
    <recommendedName>
        <fullName evidence="1">YqcC-like domain-containing protein</fullName>
    </recommendedName>
</protein>
<dbReference type="GO" id="GO:0044010">
    <property type="term" value="P:single-species biofilm formation"/>
    <property type="evidence" value="ECO:0007669"/>
    <property type="project" value="TreeGrafter"/>
</dbReference>
<dbReference type="AlphaFoldDB" id="A0A167BHS9"/>
<dbReference type="PANTHER" id="PTHR39586">
    <property type="entry name" value="CYTOPLASMIC PROTEIN-RELATED"/>
    <property type="match status" value="1"/>
</dbReference>
<reference evidence="2 3" key="1">
    <citation type="submission" date="2013-07" db="EMBL/GenBank/DDBJ databases">
        <title>Comparative Genomic and Metabolomic Analysis of Twelve Strains of Pseudoalteromonas luteoviolacea.</title>
        <authorList>
            <person name="Vynne N.G."/>
            <person name="Mansson M."/>
            <person name="Gram L."/>
        </authorList>
    </citation>
    <scope>NUCLEOTIDE SEQUENCE [LARGE SCALE GENOMIC DNA]</scope>
    <source>
        <strain evidence="2 3">H33</strain>
    </source>
</reference>
<dbReference type="PATRIC" id="fig|1365251.3.peg.4340"/>
<feature type="domain" description="YqcC-like" evidence="1">
    <location>
        <begin position="5"/>
        <end position="100"/>
    </location>
</feature>
<dbReference type="Pfam" id="PF04287">
    <property type="entry name" value="DUF446"/>
    <property type="match status" value="1"/>
</dbReference>
<dbReference type="PANTHER" id="PTHR39586:SF1">
    <property type="entry name" value="CYTOPLASMIC PROTEIN"/>
    <property type="match status" value="1"/>
</dbReference>
<comment type="caution">
    <text evidence="2">The sequence shown here is derived from an EMBL/GenBank/DDBJ whole genome shotgun (WGS) entry which is preliminary data.</text>
</comment>
<evidence type="ECO:0000313" key="3">
    <source>
        <dbReference type="Proteomes" id="UP000076503"/>
    </source>
</evidence>
<name>A0A167BHS9_9GAMM</name>
<dbReference type="SUPFAM" id="SSF158452">
    <property type="entry name" value="YqcC-like"/>
    <property type="match status" value="1"/>
</dbReference>
<accession>A0A167BHS9</accession>
<dbReference type="PIRSF" id="PIRSF006257">
    <property type="entry name" value="UCP006257"/>
    <property type="match status" value="1"/>
</dbReference>
<sequence length="106" mass="11776">MSQVVLQHLAVLEVQLKQSQLWQAEPVDEQALASVQPFCCDTLRFEQWLQFVFIPKITVMIESGVPLPTNIAIAPMCDMAFAQHPDHALLSKCLSEIDALISNGAQ</sequence>
<dbReference type="OrthoDB" id="8794567at2"/>
<dbReference type="EMBL" id="AUXZ01000116">
    <property type="protein sequence ID" value="KZN46556.1"/>
    <property type="molecule type" value="Genomic_DNA"/>
</dbReference>
<gene>
    <name evidence="2" type="ORF">N476_24255</name>
</gene>